<sequence>MSGQRYNVPPPRRDNAMPGGLERQTAALDLNPHGNSFDSSAPDASSSSRRPSGASVNSLSAYSAQQHGSNPPHSPASVSSSGTHPWATPRMDDAQWTNSPQQVGVTLPSTTQMPMPSVHKHALPRIATSAHDDESETGPRSAPPVSSPLAGPNPAYAQQQPLRSASSPDPRPQSNRGSPMTSPIDPRPSFSGPLPGAINTMVTMDQHAQAASSFPTPRGSSFPTNMPPAGAIHNIEGIPTPRRSDTPTSMASAHGTVVPVGTAPGPPQTQPVPPTAKRSGSVTYCAKCGLAVRGQFVRALHQVYHLDCFRCKDCDKVVAQKFFPVEDADGGQYPLCERDYFARLDLICGKCNQALRSSYITACVIPLSTGEKFHVEHFSCSVCDTVFGASDSYYEHGGKVYCHYHYSISFANKCVGCETAILKQFVEINRNGRDECWHPECYMIHKFWNVRLASRNFTTPTSTTPVSSSLSLLEMSSLNAQPISPSPTVPSASTSPAWGTAMTAEELKDRQIAMELKVSQIWLVLSGFEESSAACIGEMLRVVNERKLLDVILLAEKFILHVETLFAVIDDLEAQFALAGVKGMSHAREAKQLCRKLVNFFSMLSQISPHGGAIPNMQELLTQVTQLAHYLKILIRIALTGAIKLDREQGNPNAMMNALARLHLLSLDNAEPSLTKRGDHPEPKGFIASTQKLAYGYRSLAVETTGETTLRGPQDDRFVPNDGCVRCNGAIEDDCVRQGMFNRWHSHCVECKTCGDKASNQRDTDSPLLARPSHQTDDESQSHDGHHHELKVVTRRRSPRVGDFAYEPPQVQYAAADIVWCSLHRTASSIAGFQSVSRLEQFAFLLHVALRRLYLHFREHHGIPSAVTRTEAGQDVKRVKSVTLDRKLSSTARLPQRSTVVESPAGKMADENGQVVAPREPLAPLIVPTDESEGPASATVDIIRPPFARNNTGVRIVSEAQSEGALSDAPTQSSNTLAIPARRTKDDDAITLNDIPMLASRNTVLVRSPLDAMPLIAQLPSLQQLIVRHFALIQLQKTGLGHLIDVDELMELLDVRKNQWWNKLFKNNAKKDQKRKGIFGVPIEMLVARTGSDSQRGASDTYLLRVPEFIEDIVSTMRQQDMAIEGIFRKNGNIRKLQMLSEALDKDTSAVVLADENPVQLAALLKRFLREMPDPLLTFRLHKLFCAAAVMPNAEDRKRCLLLLVTLLPKPNRDTLEVLFVFLRWVASFSYRDEETGSRMDLANLATVICPSILYAKGQNAARDESFIAIQAVQQMLEGQDDIWRVPSELTFVLQENVAQIFQKEIDLPPKEIHKHCAKYLQARGGAPPQHTVHPGRPSAGSVSAQGGQGPPSALPSGSMRELARDRPPDLRLSGYRPEASRVGSGGPSDGGFSRDGEIAGPGSLRAAPSPSNNTSRPTSWGTGGIPGGVPGSSTPTSGSAGVLAMPMPQINGASVTSPSFPPGPGGMQHPMPSPGTWRGPFQGSAASNGSRQSSRGSAPPSPGVQPGDAERRSFQMERDRSRERAWTPTTTDSHAHARQ</sequence>
<keyword evidence="11" id="KW-1185">Reference proteome</keyword>
<accession>A0A427XP04</accession>
<dbReference type="Pfam" id="PF00620">
    <property type="entry name" value="RhoGAP"/>
    <property type="match status" value="1"/>
</dbReference>
<evidence type="ECO:0000313" key="10">
    <source>
        <dbReference type="EMBL" id="RSH80518.1"/>
    </source>
</evidence>
<feature type="compositionally biased region" description="Low complexity" evidence="7">
    <location>
        <begin position="38"/>
        <end position="52"/>
    </location>
</feature>
<feature type="compositionally biased region" description="Basic and acidic residues" evidence="7">
    <location>
        <begin position="755"/>
        <end position="765"/>
    </location>
</feature>
<evidence type="ECO:0000256" key="2">
    <source>
        <dbReference type="ARBA" id="ARBA00022723"/>
    </source>
</evidence>
<dbReference type="Proteomes" id="UP000279236">
    <property type="component" value="Unassembled WGS sequence"/>
</dbReference>
<evidence type="ECO:0000256" key="5">
    <source>
        <dbReference type="ARBA" id="ARBA00023242"/>
    </source>
</evidence>
<organism evidence="10 11">
    <name type="scientific">Apiotrichum porosum</name>
    <dbReference type="NCBI Taxonomy" id="105984"/>
    <lineage>
        <taxon>Eukaryota</taxon>
        <taxon>Fungi</taxon>
        <taxon>Dikarya</taxon>
        <taxon>Basidiomycota</taxon>
        <taxon>Agaricomycotina</taxon>
        <taxon>Tremellomycetes</taxon>
        <taxon>Trichosporonales</taxon>
        <taxon>Trichosporonaceae</taxon>
        <taxon>Apiotrichum</taxon>
    </lineage>
</organism>
<dbReference type="GO" id="GO:0007165">
    <property type="term" value="P:signal transduction"/>
    <property type="evidence" value="ECO:0007669"/>
    <property type="project" value="InterPro"/>
</dbReference>
<evidence type="ECO:0000256" key="3">
    <source>
        <dbReference type="ARBA" id="ARBA00022737"/>
    </source>
</evidence>
<dbReference type="GO" id="GO:0030695">
    <property type="term" value="F:GTPase regulator activity"/>
    <property type="evidence" value="ECO:0007669"/>
    <property type="project" value="UniProtKB-ARBA"/>
</dbReference>
<feature type="compositionally biased region" description="Low complexity" evidence="7">
    <location>
        <begin position="1409"/>
        <end position="1421"/>
    </location>
</feature>
<evidence type="ECO:0000256" key="6">
    <source>
        <dbReference type="PROSITE-ProRule" id="PRU00125"/>
    </source>
</evidence>
<dbReference type="STRING" id="105984.A0A427XP04"/>
<dbReference type="OrthoDB" id="20689at2759"/>
<dbReference type="GO" id="GO:0005634">
    <property type="term" value="C:nucleus"/>
    <property type="evidence" value="ECO:0007669"/>
    <property type="project" value="UniProtKB-SubCell"/>
</dbReference>
<evidence type="ECO:0000259" key="9">
    <source>
        <dbReference type="PROSITE" id="PS50238"/>
    </source>
</evidence>
<dbReference type="Pfam" id="PF00412">
    <property type="entry name" value="LIM"/>
    <property type="match status" value="2"/>
</dbReference>
<comment type="subcellular location">
    <subcellularLocation>
        <location evidence="1">Nucleus</location>
    </subcellularLocation>
</comment>
<dbReference type="CDD" id="cd09392">
    <property type="entry name" value="LIM2_Lrg1p_like"/>
    <property type="match status" value="1"/>
</dbReference>
<feature type="domain" description="LIM zinc-binding" evidence="8">
    <location>
        <begin position="283"/>
        <end position="343"/>
    </location>
</feature>
<dbReference type="SUPFAM" id="SSF57716">
    <property type="entry name" value="Glucocorticoid receptor-like (DNA-binding domain)"/>
    <property type="match status" value="2"/>
</dbReference>
<gene>
    <name evidence="10" type="ORF">EHS24_009098</name>
</gene>
<dbReference type="GO" id="GO:0046872">
    <property type="term" value="F:metal ion binding"/>
    <property type="evidence" value="ECO:0007669"/>
    <property type="project" value="UniProtKB-KW"/>
</dbReference>
<feature type="compositionally biased region" description="Basic and acidic residues" evidence="7">
    <location>
        <begin position="1509"/>
        <end position="1526"/>
    </location>
</feature>
<dbReference type="CDD" id="cd08368">
    <property type="entry name" value="LIM"/>
    <property type="match status" value="1"/>
</dbReference>
<dbReference type="Gene3D" id="1.10.555.10">
    <property type="entry name" value="Rho GTPase activation protein"/>
    <property type="match status" value="1"/>
</dbReference>
<proteinExistence type="predicted"/>
<keyword evidence="6" id="KW-0440">LIM domain</keyword>
<reference evidence="10 11" key="1">
    <citation type="submission" date="2018-11" db="EMBL/GenBank/DDBJ databases">
        <title>Genome sequence of Apiotrichum porosum DSM 27194.</title>
        <authorList>
            <person name="Aliyu H."/>
            <person name="Gorte O."/>
            <person name="Ochsenreither K."/>
        </authorList>
    </citation>
    <scope>NUCLEOTIDE SEQUENCE [LARGE SCALE GENOMIC DNA]</scope>
    <source>
        <strain evidence="10 11">DSM 27194</strain>
    </source>
</reference>
<feature type="compositionally biased region" description="Polar residues" evidence="7">
    <location>
        <begin position="95"/>
        <end position="114"/>
    </location>
</feature>
<feature type="region of interest" description="Disordered" evidence="7">
    <location>
        <begin position="755"/>
        <end position="795"/>
    </location>
</feature>
<dbReference type="GO" id="GO:0030036">
    <property type="term" value="P:actin cytoskeleton organization"/>
    <property type="evidence" value="ECO:0007669"/>
    <property type="project" value="TreeGrafter"/>
</dbReference>
<keyword evidence="3" id="KW-0677">Repeat</keyword>
<dbReference type="GeneID" id="39593641"/>
<dbReference type="Gene3D" id="2.10.110.10">
    <property type="entry name" value="Cysteine Rich Protein"/>
    <property type="match status" value="3"/>
</dbReference>
<dbReference type="SUPFAM" id="SSF48350">
    <property type="entry name" value="GTPase activation domain, GAP"/>
    <property type="match status" value="1"/>
</dbReference>
<keyword evidence="2 6" id="KW-0479">Metal-binding</keyword>
<name>A0A427XP04_9TREE</name>
<feature type="compositionally biased region" description="Basic and acidic residues" evidence="7">
    <location>
        <begin position="774"/>
        <end position="792"/>
    </location>
</feature>
<dbReference type="PROSITE" id="PS50023">
    <property type="entry name" value="LIM_DOMAIN_2"/>
    <property type="match status" value="2"/>
</dbReference>
<keyword evidence="4 6" id="KW-0862">Zinc</keyword>
<feature type="compositionally biased region" description="Low complexity" evidence="7">
    <location>
        <begin position="1432"/>
        <end position="1442"/>
    </location>
</feature>
<dbReference type="InterPro" id="IPR000198">
    <property type="entry name" value="RhoGAP_dom"/>
</dbReference>
<feature type="region of interest" description="Disordered" evidence="7">
    <location>
        <begin position="1325"/>
        <end position="1540"/>
    </location>
</feature>
<dbReference type="PROSITE" id="PS50238">
    <property type="entry name" value="RHOGAP"/>
    <property type="match status" value="1"/>
</dbReference>
<evidence type="ECO:0000256" key="7">
    <source>
        <dbReference type="SAM" id="MobiDB-lite"/>
    </source>
</evidence>
<dbReference type="PROSITE" id="PS00478">
    <property type="entry name" value="LIM_DOMAIN_1"/>
    <property type="match status" value="2"/>
</dbReference>
<feature type="region of interest" description="Disordered" evidence="7">
    <location>
        <begin position="1"/>
        <end position="198"/>
    </location>
</feature>
<feature type="domain" description="Rho-GAP" evidence="9">
    <location>
        <begin position="1081"/>
        <end position="1284"/>
    </location>
</feature>
<evidence type="ECO:0000259" key="8">
    <source>
        <dbReference type="PROSITE" id="PS50023"/>
    </source>
</evidence>
<dbReference type="SMART" id="SM00132">
    <property type="entry name" value="LIM"/>
    <property type="match status" value="3"/>
</dbReference>
<dbReference type="RefSeq" id="XP_028475465.1">
    <property type="nucleotide sequence ID" value="XM_028624393.1"/>
</dbReference>
<dbReference type="EMBL" id="RSCE01000008">
    <property type="protein sequence ID" value="RSH80518.1"/>
    <property type="molecule type" value="Genomic_DNA"/>
</dbReference>
<dbReference type="SMART" id="SM00324">
    <property type="entry name" value="RhoGAP"/>
    <property type="match status" value="1"/>
</dbReference>
<comment type="caution">
    <text evidence="10">The sequence shown here is derived from an EMBL/GenBank/DDBJ whole genome shotgun (WGS) entry which is preliminary data.</text>
</comment>
<dbReference type="PANTHER" id="PTHR24215:SF10">
    <property type="entry name" value="RHO-GTPASE-ACTIVATING PROTEIN LRG1"/>
    <property type="match status" value="1"/>
</dbReference>
<protein>
    <submittedName>
        <fullName evidence="10">Uncharacterized protein</fullName>
    </submittedName>
</protein>
<keyword evidence="5" id="KW-0539">Nucleus</keyword>
<evidence type="ECO:0000256" key="4">
    <source>
        <dbReference type="ARBA" id="ARBA00022833"/>
    </source>
</evidence>
<feature type="compositionally biased region" description="Polar residues" evidence="7">
    <location>
        <begin position="54"/>
        <end position="83"/>
    </location>
</feature>
<feature type="compositionally biased region" description="Gly residues" evidence="7">
    <location>
        <begin position="1422"/>
        <end position="1431"/>
    </location>
</feature>
<feature type="compositionally biased region" description="Polar residues" evidence="7">
    <location>
        <begin position="156"/>
        <end position="181"/>
    </location>
</feature>
<feature type="domain" description="LIM zinc-binding" evidence="8">
    <location>
        <begin position="346"/>
        <end position="412"/>
    </location>
</feature>
<evidence type="ECO:0000256" key="1">
    <source>
        <dbReference type="ARBA" id="ARBA00004123"/>
    </source>
</evidence>
<dbReference type="InterPro" id="IPR008936">
    <property type="entry name" value="Rho_GTPase_activation_prot"/>
</dbReference>
<dbReference type="PANTHER" id="PTHR24215">
    <property type="entry name" value="RHO-GTPASE-ACTIVATING PROTEIN LRG1"/>
    <property type="match status" value="1"/>
</dbReference>
<dbReference type="InterPro" id="IPR001781">
    <property type="entry name" value="Znf_LIM"/>
</dbReference>
<dbReference type="CDD" id="cd09391">
    <property type="entry name" value="LIM1_Lrg1p_like"/>
    <property type="match status" value="1"/>
</dbReference>
<evidence type="ECO:0000313" key="11">
    <source>
        <dbReference type="Proteomes" id="UP000279236"/>
    </source>
</evidence>
<dbReference type="GO" id="GO:0005737">
    <property type="term" value="C:cytoplasm"/>
    <property type="evidence" value="ECO:0007669"/>
    <property type="project" value="TreeGrafter"/>
</dbReference>
<feature type="compositionally biased region" description="Polar residues" evidence="7">
    <location>
        <begin position="1485"/>
        <end position="1497"/>
    </location>
</feature>